<accession>A0A5B8Z9S2</accession>
<evidence type="ECO:0000313" key="3">
    <source>
        <dbReference type="EMBL" id="QED49674.1"/>
    </source>
</evidence>
<keyword evidence="2" id="KW-1133">Transmembrane helix</keyword>
<dbReference type="RefSeq" id="WP_057772945.1">
    <property type="nucleotide sequence ID" value="NZ_CP042593.1"/>
</dbReference>
<feature type="region of interest" description="Disordered" evidence="1">
    <location>
        <begin position="32"/>
        <end position="88"/>
    </location>
</feature>
<dbReference type="Proteomes" id="UP000321555">
    <property type="component" value="Chromosome"/>
</dbReference>
<name>A0A5B8Z9S2_CYTDA</name>
<evidence type="ECO:0000313" key="4">
    <source>
        <dbReference type="Proteomes" id="UP000321555"/>
    </source>
</evidence>
<reference evidence="4" key="1">
    <citation type="submission" date="2019-08" db="EMBL/GenBank/DDBJ databases">
        <authorList>
            <person name="Zheng X."/>
        </authorList>
    </citation>
    <scope>NUCLEOTIDE SEQUENCE [LARGE SCALE GENOMIC DNA]</scope>
    <source>
        <strain evidence="4">FJAT-25496</strain>
    </source>
</reference>
<proteinExistence type="predicted"/>
<evidence type="ECO:0000256" key="2">
    <source>
        <dbReference type="SAM" id="Phobius"/>
    </source>
</evidence>
<keyword evidence="2" id="KW-0472">Membrane</keyword>
<keyword evidence="2" id="KW-0812">Transmembrane</keyword>
<organism evidence="3 4">
    <name type="scientific">Cytobacillus dafuensis</name>
    <name type="common">Bacillus dafuensis</name>
    <dbReference type="NCBI Taxonomy" id="1742359"/>
    <lineage>
        <taxon>Bacteria</taxon>
        <taxon>Bacillati</taxon>
        <taxon>Bacillota</taxon>
        <taxon>Bacilli</taxon>
        <taxon>Bacillales</taxon>
        <taxon>Bacillaceae</taxon>
        <taxon>Cytobacillus</taxon>
    </lineage>
</organism>
<dbReference type="STRING" id="1742359.GCA_001439625_03168"/>
<feature type="compositionally biased region" description="Polar residues" evidence="1">
    <location>
        <begin position="39"/>
        <end position="48"/>
    </location>
</feature>
<dbReference type="KEGG" id="bda:FSZ17_21705"/>
<dbReference type="EMBL" id="CP042593">
    <property type="protein sequence ID" value="QED49674.1"/>
    <property type="molecule type" value="Genomic_DNA"/>
</dbReference>
<sequence length="88" mass="9803">MAKKAFVNTIIFTLIIINLIIWPSLFMDLKEDSGEASVDQETPEQSVKSETEIAETEAEDSSVTAEENADSPQVKPSEKNTFKILKIE</sequence>
<feature type="compositionally biased region" description="Basic and acidic residues" evidence="1">
    <location>
        <begin position="76"/>
        <end position="88"/>
    </location>
</feature>
<keyword evidence="4" id="KW-1185">Reference proteome</keyword>
<dbReference type="AlphaFoldDB" id="A0A5B8Z9S2"/>
<feature type="transmembrane region" description="Helical" evidence="2">
    <location>
        <begin position="6"/>
        <end position="26"/>
    </location>
</feature>
<protein>
    <submittedName>
        <fullName evidence="3">Uncharacterized protein</fullName>
    </submittedName>
</protein>
<gene>
    <name evidence="3" type="ORF">FSZ17_21705</name>
</gene>
<evidence type="ECO:0000256" key="1">
    <source>
        <dbReference type="SAM" id="MobiDB-lite"/>
    </source>
</evidence>